<name>A0A8J7GC52_9ACTN</name>
<organism evidence="5 6">
    <name type="scientific">Longispora fulva</name>
    <dbReference type="NCBI Taxonomy" id="619741"/>
    <lineage>
        <taxon>Bacteria</taxon>
        <taxon>Bacillati</taxon>
        <taxon>Actinomycetota</taxon>
        <taxon>Actinomycetes</taxon>
        <taxon>Micromonosporales</taxon>
        <taxon>Micromonosporaceae</taxon>
        <taxon>Longispora</taxon>
    </lineage>
</organism>
<feature type="compositionally biased region" description="Pro residues" evidence="2">
    <location>
        <begin position="67"/>
        <end position="80"/>
    </location>
</feature>
<gene>
    <name evidence="5" type="ORF">IW245_001055</name>
</gene>
<feature type="compositionally biased region" description="Basic and acidic residues" evidence="2">
    <location>
        <begin position="1"/>
        <end position="16"/>
    </location>
</feature>
<feature type="region of interest" description="Disordered" evidence="2">
    <location>
        <begin position="1"/>
        <end position="20"/>
    </location>
</feature>
<dbReference type="InterPro" id="IPR050922">
    <property type="entry name" value="LytR/CpsA/Psr_CW_biosynth"/>
</dbReference>
<evidence type="ECO:0000256" key="2">
    <source>
        <dbReference type="SAM" id="MobiDB-lite"/>
    </source>
</evidence>
<protein>
    <submittedName>
        <fullName evidence="5">LCP family protein required for cell wall assembly</fullName>
    </submittedName>
</protein>
<feature type="transmembrane region" description="Helical" evidence="3">
    <location>
        <begin position="40"/>
        <end position="60"/>
    </location>
</feature>
<keyword evidence="3" id="KW-0472">Membrane</keyword>
<keyword evidence="3" id="KW-1133">Transmembrane helix</keyword>
<proteinExistence type="inferred from homology"/>
<keyword evidence="6" id="KW-1185">Reference proteome</keyword>
<evidence type="ECO:0000259" key="4">
    <source>
        <dbReference type="Pfam" id="PF03816"/>
    </source>
</evidence>
<dbReference type="Gene3D" id="3.40.630.190">
    <property type="entry name" value="LCP protein"/>
    <property type="match status" value="1"/>
</dbReference>
<comment type="similarity">
    <text evidence="1">Belongs to the LytR/CpsA/Psr (LCP) family.</text>
</comment>
<dbReference type="Proteomes" id="UP000622552">
    <property type="component" value="Unassembled WGS sequence"/>
</dbReference>
<feature type="domain" description="Cell envelope-related transcriptional attenuator" evidence="4">
    <location>
        <begin position="99"/>
        <end position="241"/>
    </location>
</feature>
<dbReference type="InterPro" id="IPR004474">
    <property type="entry name" value="LytR_CpsA_psr"/>
</dbReference>
<dbReference type="PANTHER" id="PTHR33392:SF6">
    <property type="entry name" value="POLYISOPRENYL-TEICHOIC ACID--PEPTIDOGLYCAN TEICHOIC ACID TRANSFERASE TAGU"/>
    <property type="match status" value="1"/>
</dbReference>
<evidence type="ECO:0000256" key="3">
    <source>
        <dbReference type="SAM" id="Phobius"/>
    </source>
</evidence>
<dbReference type="RefSeq" id="WP_197002046.1">
    <property type="nucleotide sequence ID" value="NZ_BONS01000004.1"/>
</dbReference>
<evidence type="ECO:0000256" key="1">
    <source>
        <dbReference type="ARBA" id="ARBA00006068"/>
    </source>
</evidence>
<dbReference type="Pfam" id="PF03816">
    <property type="entry name" value="LytR_cpsA_psr"/>
    <property type="match status" value="1"/>
</dbReference>
<sequence>MIEDDIRATLTRHEPLTPDGTALRPRIAAEARRRRRRNRIGQVLAGILVFAVAAAVPVAWRATRHPVPPAGPPAAQPPAPRDFLLIGTDRPAGSPDPTRADAVMLAHVFADGRSAALVSFPRDTLVPFAGRQEKISQVYALGGAPALTRVVSDLVGIRIDGAVTMDFTGLRGVTDAVGGVDLCLEIPFQSIHTHRVFPAGCRHYSGTEAVDFVRQRYNLPFGDLSRIRNEQQLFTALARRLDGMGTADLVGLVRAAGPAITVDMGVLDLARLVGELRGLRAEHVVAVTVPTRSVNGPDDYLGEGTEPGAAELFRAVREDTLMEWIAAHPPPR</sequence>
<accession>A0A8J7GC52</accession>
<evidence type="ECO:0000313" key="5">
    <source>
        <dbReference type="EMBL" id="MBG6134861.1"/>
    </source>
</evidence>
<dbReference type="AlphaFoldDB" id="A0A8J7GC52"/>
<feature type="region of interest" description="Disordered" evidence="2">
    <location>
        <begin position="67"/>
        <end position="97"/>
    </location>
</feature>
<reference evidence="5" key="1">
    <citation type="submission" date="2020-11" db="EMBL/GenBank/DDBJ databases">
        <title>Sequencing the genomes of 1000 actinobacteria strains.</title>
        <authorList>
            <person name="Klenk H.-P."/>
        </authorList>
    </citation>
    <scope>NUCLEOTIDE SEQUENCE</scope>
    <source>
        <strain evidence="5">DSM 45356</strain>
    </source>
</reference>
<dbReference type="EMBL" id="JADOUF010000001">
    <property type="protein sequence ID" value="MBG6134861.1"/>
    <property type="molecule type" value="Genomic_DNA"/>
</dbReference>
<keyword evidence="3" id="KW-0812">Transmembrane</keyword>
<dbReference type="NCBIfam" id="TIGR00350">
    <property type="entry name" value="lytR_cpsA_psr"/>
    <property type="match status" value="1"/>
</dbReference>
<evidence type="ECO:0000313" key="6">
    <source>
        <dbReference type="Proteomes" id="UP000622552"/>
    </source>
</evidence>
<dbReference type="PANTHER" id="PTHR33392">
    <property type="entry name" value="POLYISOPRENYL-TEICHOIC ACID--PEPTIDOGLYCAN TEICHOIC ACID TRANSFERASE TAGU"/>
    <property type="match status" value="1"/>
</dbReference>
<comment type="caution">
    <text evidence="5">The sequence shown here is derived from an EMBL/GenBank/DDBJ whole genome shotgun (WGS) entry which is preliminary data.</text>
</comment>